<comment type="caution">
    <text evidence="2">The sequence shown here is derived from an EMBL/GenBank/DDBJ whole genome shotgun (WGS) entry which is preliminary data.</text>
</comment>
<evidence type="ECO:0008006" key="4">
    <source>
        <dbReference type="Google" id="ProtNLM"/>
    </source>
</evidence>
<dbReference type="RefSeq" id="WP_344820020.1">
    <property type="nucleotide sequence ID" value="NZ_BAABCP010000002.1"/>
</dbReference>
<evidence type="ECO:0000313" key="3">
    <source>
        <dbReference type="Proteomes" id="UP001501591"/>
    </source>
</evidence>
<evidence type="ECO:0000313" key="2">
    <source>
        <dbReference type="EMBL" id="GAA3946070.1"/>
    </source>
</evidence>
<protein>
    <recommendedName>
        <fullName evidence="4">Peptidylprolyl isomerase</fullName>
    </recommendedName>
</protein>
<proteinExistence type="predicted"/>
<dbReference type="EMBL" id="BAABCP010000002">
    <property type="protein sequence ID" value="GAA3946070.1"/>
    <property type="molecule type" value="Genomic_DNA"/>
</dbReference>
<gene>
    <name evidence="2" type="ORF">GCM10022383_24840</name>
</gene>
<keyword evidence="1" id="KW-0732">Signal</keyword>
<feature type="signal peptide" evidence="1">
    <location>
        <begin position="1"/>
        <end position="26"/>
    </location>
</feature>
<organism evidence="2 3">
    <name type="scientific">Microbacterium soli</name>
    <dbReference type="NCBI Taxonomy" id="446075"/>
    <lineage>
        <taxon>Bacteria</taxon>
        <taxon>Bacillati</taxon>
        <taxon>Actinomycetota</taxon>
        <taxon>Actinomycetes</taxon>
        <taxon>Micrococcales</taxon>
        <taxon>Microbacteriaceae</taxon>
        <taxon>Microbacterium</taxon>
    </lineage>
</organism>
<keyword evidence="3" id="KW-1185">Reference proteome</keyword>
<dbReference type="PROSITE" id="PS51257">
    <property type="entry name" value="PROKAR_LIPOPROTEIN"/>
    <property type="match status" value="1"/>
</dbReference>
<sequence>MRKTTAALSALALSALVLTGCGSAPATSDPGCARGDSRALEMAVNATGDIGSPTVNLTSPVVTSQVLHADLVAGEGPVVRTPQQNVVAVVTLLSGSTGQVLQTAPVIWSSDLMDAQLGAGGAALACAAEGSRVAFAVPAGDLPDGMAEQAGLRPDSGLVGTIDIQEVLLPHAEGRDVFNDAHGLPTVVRAADGRPGIIIPDAAAPKKAVTQTLIEGRADAVGDGTAMFQYTAVDWTDRTVTRSSWDSGVVFDGSALPEEVMDAVSAATVGSQLLVIVPGEDADATAYVVDVLGILPPELVRG</sequence>
<evidence type="ECO:0000256" key="1">
    <source>
        <dbReference type="SAM" id="SignalP"/>
    </source>
</evidence>
<accession>A0ABP7NGE1</accession>
<dbReference type="Proteomes" id="UP001501591">
    <property type="component" value="Unassembled WGS sequence"/>
</dbReference>
<reference evidence="3" key="1">
    <citation type="journal article" date="2019" name="Int. J. Syst. Evol. Microbiol.">
        <title>The Global Catalogue of Microorganisms (GCM) 10K type strain sequencing project: providing services to taxonomists for standard genome sequencing and annotation.</title>
        <authorList>
            <consortium name="The Broad Institute Genomics Platform"/>
            <consortium name="The Broad Institute Genome Sequencing Center for Infectious Disease"/>
            <person name="Wu L."/>
            <person name="Ma J."/>
        </authorList>
    </citation>
    <scope>NUCLEOTIDE SEQUENCE [LARGE SCALE GENOMIC DNA]</scope>
    <source>
        <strain evidence="3">JCM 17024</strain>
    </source>
</reference>
<name>A0ABP7NGE1_9MICO</name>
<feature type="chain" id="PRO_5045118577" description="Peptidylprolyl isomerase" evidence="1">
    <location>
        <begin position="27"/>
        <end position="302"/>
    </location>
</feature>